<dbReference type="InterPro" id="IPR000073">
    <property type="entry name" value="AB_hydrolase_1"/>
</dbReference>
<keyword evidence="4" id="KW-1185">Reference proteome</keyword>
<dbReference type="Pfam" id="PF00561">
    <property type="entry name" value="Abhydrolase_1"/>
    <property type="match status" value="1"/>
</dbReference>
<comment type="caution">
    <text evidence="3">The sequence shown here is derived from an EMBL/GenBank/DDBJ whole genome shotgun (WGS) entry which is preliminary data.</text>
</comment>
<dbReference type="AlphaFoldDB" id="A0A370H872"/>
<dbReference type="RefSeq" id="WP_114699468.1">
    <property type="nucleotide sequence ID" value="NZ_QQAZ01000003.1"/>
</dbReference>
<dbReference type="PROSITE" id="PS51318">
    <property type="entry name" value="TAT"/>
    <property type="match status" value="1"/>
</dbReference>
<dbReference type="InterPro" id="IPR006311">
    <property type="entry name" value="TAT_signal"/>
</dbReference>
<dbReference type="InterPro" id="IPR029058">
    <property type="entry name" value="AB_hydrolase_fold"/>
</dbReference>
<evidence type="ECO:0000259" key="2">
    <source>
        <dbReference type="Pfam" id="PF00561"/>
    </source>
</evidence>
<protein>
    <submittedName>
        <fullName evidence="3">Lipase (Class 2)</fullName>
    </submittedName>
</protein>
<evidence type="ECO:0000313" key="4">
    <source>
        <dbReference type="Proteomes" id="UP000255355"/>
    </source>
</evidence>
<gene>
    <name evidence="3" type="ORF">DFR68_103249</name>
</gene>
<dbReference type="OrthoDB" id="8871309at2"/>
<dbReference type="Gene3D" id="3.40.50.1820">
    <property type="entry name" value="alpha/beta hydrolase"/>
    <property type="match status" value="1"/>
</dbReference>
<dbReference type="SUPFAM" id="SSF53474">
    <property type="entry name" value="alpha/beta-Hydrolases"/>
    <property type="match status" value="1"/>
</dbReference>
<dbReference type="GO" id="GO:0003824">
    <property type="term" value="F:catalytic activity"/>
    <property type="evidence" value="ECO:0007669"/>
    <property type="project" value="UniProtKB-ARBA"/>
</dbReference>
<reference evidence="3 4" key="1">
    <citation type="submission" date="2018-07" db="EMBL/GenBank/DDBJ databases">
        <title>Genomic Encyclopedia of Type Strains, Phase IV (KMG-IV): sequencing the most valuable type-strain genomes for metagenomic binning, comparative biology and taxonomic classification.</title>
        <authorList>
            <person name="Goeker M."/>
        </authorList>
    </citation>
    <scope>NUCLEOTIDE SEQUENCE [LARGE SCALE GENOMIC DNA]</scope>
    <source>
        <strain evidence="3 4">DSM 44952</strain>
    </source>
</reference>
<proteinExistence type="predicted"/>
<dbReference type="Proteomes" id="UP000255355">
    <property type="component" value="Unassembled WGS sequence"/>
</dbReference>
<dbReference type="STRING" id="1210089.GCA_001613165_07606"/>
<sequence length="382" mass="39216">MTQRIRRRTFGAAALAGAIAVAVTVGAGGAGAVPARPSPAAELADAVAAGARPAPDGGPLRPIVDSGSSSGSGAVVSRAAEAVGEGPEVSAYLAAFGYGVTHPNAAPPGANRWDCRPSAEHPNPVVLMHGTWLNAYDNFAYMAPELARAGFCVFAFNYGLSGLLEGGGLGPILPGRNGVGPIGESARQLAAFVDRVRAVTQSDRVDIVAHSQGGTVSNQYLKFEGGADRVGRLVTFGATHHGTTMMGMATLGRIITNLGIDIMGFYRPLIGPANIEQAIGSEFVTRLNAGGDTVPGVAYTVVGSRYDEVMNPLDLAFLRAGPDATVDNITLQQGCEQDLSDHLTMMYSPRALSIALRALDPAGHPDLACSFNPWLVGGGGGL</sequence>
<name>A0A370H872_9NOCA</name>
<evidence type="ECO:0000256" key="1">
    <source>
        <dbReference type="SAM" id="MobiDB-lite"/>
    </source>
</evidence>
<feature type="domain" description="AB hydrolase-1" evidence="2">
    <location>
        <begin position="124"/>
        <end position="241"/>
    </location>
</feature>
<evidence type="ECO:0000313" key="3">
    <source>
        <dbReference type="EMBL" id="RDI52862.1"/>
    </source>
</evidence>
<accession>A0A370H872</accession>
<dbReference type="EMBL" id="QQAZ01000003">
    <property type="protein sequence ID" value="RDI52862.1"/>
    <property type="molecule type" value="Genomic_DNA"/>
</dbReference>
<organism evidence="3 4">
    <name type="scientific">Nocardia mexicana</name>
    <dbReference type="NCBI Taxonomy" id="279262"/>
    <lineage>
        <taxon>Bacteria</taxon>
        <taxon>Bacillati</taxon>
        <taxon>Actinomycetota</taxon>
        <taxon>Actinomycetes</taxon>
        <taxon>Mycobacteriales</taxon>
        <taxon>Nocardiaceae</taxon>
        <taxon>Nocardia</taxon>
    </lineage>
</organism>
<feature type="region of interest" description="Disordered" evidence="1">
    <location>
        <begin position="44"/>
        <end position="66"/>
    </location>
</feature>